<dbReference type="EMBL" id="FNEV01000014">
    <property type="protein sequence ID" value="SDJ75366.1"/>
    <property type="molecule type" value="Genomic_DNA"/>
</dbReference>
<dbReference type="PANTHER" id="PTHR44591">
    <property type="entry name" value="STRESS RESPONSE REGULATOR PROTEIN 1"/>
    <property type="match status" value="1"/>
</dbReference>
<keyword evidence="5" id="KW-1185">Reference proteome</keyword>
<evidence type="ECO:0000256" key="2">
    <source>
        <dbReference type="PROSITE-ProRule" id="PRU00169"/>
    </source>
</evidence>
<gene>
    <name evidence="4" type="ORF">SAMN04490247_3104</name>
</gene>
<evidence type="ECO:0000256" key="1">
    <source>
        <dbReference type="ARBA" id="ARBA00022553"/>
    </source>
</evidence>
<dbReference type="InterPro" id="IPR001789">
    <property type="entry name" value="Sig_transdc_resp-reg_receiver"/>
</dbReference>
<dbReference type="InterPro" id="IPR011006">
    <property type="entry name" value="CheY-like_superfamily"/>
</dbReference>
<proteinExistence type="predicted"/>
<feature type="modified residue" description="4-aspartylphosphate" evidence="2">
    <location>
        <position position="52"/>
    </location>
</feature>
<dbReference type="STRING" id="86666.SAMN04490247_3104"/>
<dbReference type="Pfam" id="PF00072">
    <property type="entry name" value="Response_reg"/>
    <property type="match status" value="1"/>
</dbReference>
<sequence length="125" mass="14477">MATVLVIDDESGIQLMLEHFFKSKDWEVRAATNGLEAERMLADAAYDVVLMDYHLPKRSAGELLSFMDERKLDRPVIMTTGFSREEIKDTLEYKQVKGVMEKPFDLEEIFSLAEQLVTTENNFYM</sequence>
<dbReference type="GO" id="GO:0000160">
    <property type="term" value="P:phosphorelay signal transduction system"/>
    <property type="evidence" value="ECO:0007669"/>
    <property type="project" value="InterPro"/>
</dbReference>
<dbReference type="SUPFAM" id="SSF52172">
    <property type="entry name" value="CheY-like"/>
    <property type="match status" value="1"/>
</dbReference>
<dbReference type="AlphaFoldDB" id="A0A1G8WAZ9"/>
<dbReference type="OrthoDB" id="9808843at2"/>
<dbReference type="InterPro" id="IPR050595">
    <property type="entry name" value="Bact_response_regulator"/>
</dbReference>
<dbReference type="CDD" id="cd00156">
    <property type="entry name" value="REC"/>
    <property type="match status" value="1"/>
</dbReference>
<evidence type="ECO:0000313" key="5">
    <source>
        <dbReference type="Proteomes" id="UP000199225"/>
    </source>
</evidence>
<dbReference type="Gene3D" id="3.40.50.2300">
    <property type="match status" value="1"/>
</dbReference>
<evidence type="ECO:0000313" key="4">
    <source>
        <dbReference type="EMBL" id="SDJ75366.1"/>
    </source>
</evidence>
<protein>
    <submittedName>
        <fullName evidence="4">Two-component system, response regulator, stage 0 sporulation protein F</fullName>
    </submittedName>
</protein>
<name>A0A1G8WAZ9_9BACI</name>
<dbReference type="PROSITE" id="PS50110">
    <property type="entry name" value="RESPONSE_REGULATORY"/>
    <property type="match status" value="1"/>
</dbReference>
<reference evidence="5" key="1">
    <citation type="submission" date="2016-10" db="EMBL/GenBank/DDBJ databases">
        <authorList>
            <person name="Varghese N."/>
            <person name="Submissions S."/>
        </authorList>
    </citation>
    <scope>NUCLEOTIDE SEQUENCE [LARGE SCALE GENOMIC DNA]</scope>
    <source>
        <strain evidence="5">DSM 4771</strain>
    </source>
</reference>
<dbReference type="Proteomes" id="UP000199225">
    <property type="component" value="Unassembled WGS sequence"/>
</dbReference>
<dbReference type="SMART" id="SM00448">
    <property type="entry name" value="REC"/>
    <property type="match status" value="1"/>
</dbReference>
<evidence type="ECO:0000259" key="3">
    <source>
        <dbReference type="PROSITE" id="PS50110"/>
    </source>
</evidence>
<dbReference type="PANTHER" id="PTHR44591:SF3">
    <property type="entry name" value="RESPONSE REGULATORY DOMAIN-CONTAINING PROTEIN"/>
    <property type="match status" value="1"/>
</dbReference>
<dbReference type="RefSeq" id="WP_093194757.1">
    <property type="nucleotide sequence ID" value="NZ_FNEV01000014.1"/>
</dbReference>
<keyword evidence="1 2" id="KW-0597">Phosphoprotein</keyword>
<accession>A0A1G8WAZ9</accession>
<feature type="domain" description="Response regulatory" evidence="3">
    <location>
        <begin position="3"/>
        <end position="117"/>
    </location>
</feature>
<organism evidence="4 5">
    <name type="scientific">Salimicrobium halophilum</name>
    <dbReference type="NCBI Taxonomy" id="86666"/>
    <lineage>
        <taxon>Bacteria</taxon>
        <taxon>Bacillati</taxon>
        <taxon>Bacillota</taxon>
        <taxon>Bacilli</taxon>
        <taxon>Bacillales</taxon>
        <taxon>Bacillaceae</taxon>
        <taxon>Salimicrobium</taxon>
    </lineage>
</organism>